<organism evidence="5 6">
    <name type="scientific">Streptomyces resistomycificus</name>
    <dbReference type="NCBI Taxonomy" id="67356"/>
    <lineage>
        <taxon>Bacteria</taxon>
        <taxon>Bacillati</taxon>
        <taxon>Actinomycetota</taxon>
        <taxon>Actinomycetes</taxon>
        <taxon>Kitasatosporales</taxon>
        <taxon>Streptomycetaceae</taxon>
        <taxon>Streptomyces</taxon>
        <taxon>Streptomyces aurantiacus group</taxon>
    </lineage>
</organism>
<dbReference type="PATRIC" id="fig|67356.5.peg.7428"/>
<dbReference type="OrthoDB" id="3660806at2"/>
<dbReference type="GO" id="GO:0006355">
    <property type="term" value="P:regulation of DNA-templated transcription"/>
    <property type="evidence" value="ECO:0007669"/>
    <property type="project" value="InterPro"/>
</dbReference>
<dbReference type="PANTHER" id="PTHR44688">
    <property type="entry name" value="DNA-BINDING TRANSCRIPTIONAL ACTIVATOR DEVR_DOSR"/>
    <property type="match status" value="1"/>
</dbReference>
<dbReference type="eggNOG" id="COG2197">
    <property type="taxonomic scope" value="Bacteria"/>
</dbReference>
<dbReference type="InterPro" id="IPR016032">
    <property type="entry name" value="Sig_transdc_resp-reg_C-effctor"/>
</dbReference>
<evidence type="ECO:0000256" key="1">
    <source>
        <dbReference type="ARBA" id="ARBA00023015"/>
    </source>
</evidence>
<evidence type="ECO:0000256" key="3">
    <source>
        <dbReference type="ARBA" id="ARBA00023163"/>
    </source>
</evidence>
<dbReference type="InterPro" id="IPR036388">
    <property type="entry name" value="WH-like_DNA-bd_sf"/>
</dbReference>
<dbReference type="CDD" id="cd06170">
    <property type="entry name" value="LuxR_C_like"/>
    <property type="match status" value="1"/>
</dbReference>
<dbReference type="PANTHER" id="PTHR44688:SF16">
    <property type="entry name" value="DNA-BINDING TRANSCRIPTIONAL ACTIVATOR DEVR_DOSR"/>
    <property type="match status" value="1"/>
</dbReference>
<sequence>MVSHHQLAAATRIGMLTRERDTASACAQALHELGRALPLDAATLLTIDPITGTHLQVAGIGYAALTSEALAAEFVSTPWYANVVRQTLPPSITEDAEDAASVGQRFRNGWFYAERVRPAGFRDALTGALRHHGRLVGLVNLSIEGSGTYDTEARCLLASVLPALGALADPTAHTGDLHDLPVDAGANLVTAEGVIDLPGRNPAEVLGDEAFRPLVEAFAGSGGLRLRVLWPVGQGWHRVVLRRCTAGSPLARRAVLVSAAPTQLPYGLSPRELEVLTRAARGQTNQAIAQALFLSPRTVHSHIEHLLRKTGCASRAEATALAVRDGVLRPSPEDLEHFVEGLPVS</sequence>
<dbReference type="Proteomes" id="UP000037251">
    <property type="component" value="Unassembled WGS sequence"/>
</dbReference>
<feature type="domain" description="HTH luxR-type" evidence="4">
    <location>
        <begin position="261"/>
        <end position="326"/>
    </location>
</feature>
<evidence type="ECO:0000256" key="2">
    <source>
        <dbReference type="ARBA" id="ARBA00023125"/>
    </source>
</evidence>
<dbReference type="RefSeq" id="WP_053193036.1">
    <property type="nucleotide sequence ID" value="NZ_KQ948994.1"/>
</dbReference>
<keyword evidence="6" id="KW-1185">Reference proteome</keyword>
<protein>
    <submittedName>
        <fullName evidence="5">LuxR family transcriptional regulator</fullName>
    </submittedName>
</protein>
<evidence type="ECO:0000259" key="4">
    <source>
        <dbReference type="PROSITE" id="PS50043"/>
    </source>
</evidence>
<accession>A0A0L8KWW3</accession>
<keyword evidence="2" id="KW-0238">DNA-binding</keyword>
<evidence type="ECO:0000313" key="6">
    <source>
        <dbReference type="Proteomes" id="UP000037251"/>
    </source>
</evidence>
<dbReference type="GO" id="GO:0003677">
    <property type="term" value="F:DNA binding"/>
    <property type="evidence" value="ECO:0007669"/>
    <property type="project" value="UniProtKB-KW"/>
</dbReference>
<dbReference type="Pfam" id="PF00196">
    <property type="entry name" value="GerE"/>
    <property type="match status" value="1"/>
</dbReference>
<dbReference type="PROSITE" id="PS00622">
    <property type="entry name" value="HTH_LUXR_1"/>
    <property type="match status" value="1"/>
</dbReference>
<dbReference type="SMART" id="SM00421">
    <property type="entry name" value="HTH_LUXR"/>
    <property type="match status" value="1"/>
</dbReference>
<gene>
    <name evidence="5" type="ORF">ADK37_34765</name>
</gene>
<dbReference type="InterPro" id="IPR000792">
    <property type="entry name" value="Tscrpt_reg_LuxR_C"/>
</dbReference>
<keyword evidence="1" id="KW-0805">Transcription regulation</keyword>
<dbReference type="Gene3D" id="3.30.450.40">
    <property type="match status" value="1"/>
</dbReference>
<reference evidence="6" key="1">
    <citation type="submission" date="2015-07" db="EMBL/GenBank/DDBJ databases">
        <authorList>
            <person name="Ju K.-S."/>
            <person name="Doroghazi J.R."/>
            <person name="Metcalf W.W."/>
        </authorList>
    </citation>
    <scope>NUCLEOTIDE SEQUENCE [LARGE SCALE GENOMIC DNA]</scope>
    <source>
        <strain evidence="6">NRRL 2290</strain>
    </source>
</reference>
<dbReference type="SUPFAM" id="SSF46894">
    <property type="entry name" value="C-terminal effector domain of the bipartite response regulators"/>
    <property type="match status" value="1"/>
</dbReference>
<dbReference type="AlphaFoldDB" id="A0A0L8KWW3"/>
<dbReference type="PROSITE" id="PS50043">
    <property type="entry name" value="HTH_LUXR_2"/>
    <property type="match status" value="1"/>
</dbReference>
<dbReference type="STRING" id="67356.AQJ84_23070"/>
<dbReference type="PRINTS" id="PR00038">
    <property type="entry name" value="HTHLUXR"/>
</dbReference>
<dbReference type="Gene3D" id="1.10.10.10">
    <property type="entry name" value="Winged helix-like DNA-binding domain superfamily/Winged helix DNA-binding domain"/>
    <property type="match status" value="1"/>
</dbReference>
<dbReference type="InterPro" id="IPR029016">
    <property type="entry name" value="GAF-like_dom_sf"/>
</dbReference>
<proteinExistence type="predicted"/>
<evidence type="ECO:0000313" key="5">
    <source>
        <dbReference type="EMBL" id="KOG30397.1"/>
    </source>
</evidence>
<comment type="caution">
    <text evidence="5">The sequence shown here is derived from an EMBL/GenBank/DDBJ whole genome shotgun (WGS) entry which is preliminary data.</text>
</comment>
<keyword evidence="3" id="KW-0804">Transcription</keyword>
<dbReference type="EMBL" id="LGUS01000213">
    <property type="protein sequence ID" value="KOG30397.1"/>
    <property type="molecule type" value="Genomic_DNA"/>
</dbReference>
<name>A0A0L8KWW3_9ACTN</name>